<dbReference type="OrthoDB" id="5566198at2759"/>
<dbReference type="InterPro" id="IPR001680">
    <property type="entry name" value="WD40_rpt"/>
</dbReference>
<keyword evidence="3" id="KW-0813">Transport</keyword>
<keyword evidence="10" id="KW-0539">Nucleus</keyword>
<feature type="repeat" description="WD" evidence="11">
    <location>
        <begin position="453"/>
        <end position="485"/>
    </location>
</feature>
<evidence type="ECO:0000313" key="13">
    <source>
        <dbReference type="EMBL" id="KAF2395702.1"/>
    </source>
</evidence>
<keyword evidence="5" id="KW-0677">Repeat</keyword>
<dbReference type="SMART" id="SM00320">
    <property type="entry name" value="WD40"/>
    <property type="match status" value="4"/>
</dbReference>
<name>A0A6G1HI86_9PEZI</name>
<evidence type="ECO:0000313" key="14">
    <source>
        <dbReference type="Proteomes" id="UP000799640"/>
    </source>
</evidence>
<dbReference type="Proteomes" id="UP000799640">
    <property type="component" value="Unassembled WGS sequence"/>
</dbReference>
<keyword evidence="6" id="KW-0509">mRNA transport</keyword>
<feature type="region of interest" description="Disordered" evidence="12">
    <location>
        <begin position="59"/>
        <end position="96"/>
    </location>
</feature>
<evidence type="ECO:0000256" key="12">
    <source>
        <dbReference type="SAM" id="MobiDB-lite"/>
    </source>
</evidence>
<proteinExistence type="inferred from homology"/>
<keyword evidence="14" id="KW-1185">Reference proteome</keyword>
<dbReference type="GO" id="GO:0015031">
    <property type="term" value="P:protein transport"/>
    <property type="evidence" value="ECO:0007669"/>
    <property type="project" value="UniProtKB-KW"/>
</dbReference>
<dbReference type="GO" id="GO:0035859">
    <property type="term" value="C:Seh1-associated complex"/>
    <property type="evidence" value="ECO:0007669"/>
    <property type="project" value="TreeGrafter"/>
</dbReference>
<protein>
    <submittedName>
        <fullName evidence="13">WD40 repeat-like protein</fullName>
    </submittedName>
</protein>
<evidence type="ECO:0000256" key="2">
    <source>
        <dbReference type="ARBA" id="ARBA00010102"/>
    </source>
</evidence>
<evidence type="ECO:0000256" key="3">
    <source>
        <dbReference type="ARBA" id="ARBA00022448"/>
    </source>
</evidence>
<comment type="similarity">
    <text evidence="2">Belongs to the WD repeat SEC13 family.</text>
</comment>
<evidence type="ECO:0000256" key="8">
    <source>
        <dbReference type="ARBA" id="ARBA00023010"/>
    </source>
</evidence>
<keyword evidence="9" id="KW-0906">Nuclear pore complex</keyword>
<dbReference type="Gene3D" id="2.130.10.10">
    <property type="entry name" value="YVTN repeat-like/Quinoprotein amine dehydrogenase"/>
    <property type="match status" value="1"/>
</dbReference>
<keyword evidence="7" id="KW-0653">Protein transport</keyword>
<feature type="compositionally biased region" description="Basic and acidic residues" evidence="12">
    <location>
        <begin position="73"/>
        <end position="85"/>
    </location>
</feature>
<dbReference type="AlphaFoldDB" id="A0A6G1HI86"/>
<dbReference type="InterPro" id="IPR015943">
    <property type="entry name" value="WD40/YVTN_repeat-like_dom_sf"/>
</dbReference>
<dbReference type="EMBL" id="ML996711">
    <property type="protein sequence ID" value="KAF2395702.1"/>
    <property type="molecule type" value="Genomic_DNA"/>
</dbReference>
<feature type="region of interest" description="Disordered" evidence="12">
    <location>
        <begin position="1"/>
        <end position="40"/>
    </location>
</feature>
<dbReference type="GO" id="GO:0005198">
    <property type="term" value="F:structural molecule activity"/>
    <property type="evidence" value="ECO:0007669"/>
    <property type="project" value="InterPro"/>
</dbReference>
<dbReference type="InterPro" id="IPR037363">
    <property type="entry name" value="Sec13/Seh1_fam"/>
</dbReference>
<keyword evidence="8" id="KW-0811">Translocation</keyword>
<feature type="compositionally biased region" description="Polar residues" evidence="12">
    <location>
        <begin position="59"/>
        <end position="72"/>
    </location>
</feature>
<dbReference type="Pfam" id="PF00400">
    <property type="entry name" value="WD40"/>
    <property type="match status" value="3"/>
</dbReference>
<dbReference type="GO" id="GO:0031080">
    <property type="term" value="C:nuclear pore outer ring"/>
    <property type="evidence" value="ECO:0007669"/>
    <property type="project" value="TreeGrafter"/>
</dbReference>
<dbReference type="GO" id="GO:0051028">
    <property type="term" value="P:mRNA transport"/>
    <property type="evidence" value="ECO:0007669"/>
    <property type="project" value="UniProtKB-KW"/>
</dbReference>
<keyword evidence="4 11" id="KW-0853">WD repeat</keyword>
<dbReference type="SUPFAM" id="SSF50978">
    <property type="entry name" value="WD40 repeat-like"/>
    <property type="match status" value="1"/>
</dbReference>
<accession>A0A6G1HI86</accession>
<evidence type="ECO:0000256" key="6">
    <source>
        <dbReference type="ARBA" id="ARBA00022816"/>
    </source>
</evidence>
<feature type="repeat" description="WD" evidence="11">
    <location>
        <begin position="127"/>
        <end position="159"/>
    </location>
</feature>
<evidence type="ECO:0000256" key="7">
    <source>
        <dbReference type="ARBA" id="ARBA00022927"/>
    </source>
</evidence>
<dbReference type="PANTHER" id="PTHR11024:SF3">
    <property type="entry name" value="NUCLEOPORIN SEH1"/>
    <property type="match status" value="1"/>
</dbReference>
<dbReference type="PROSITE" id="PS50294">
    <property type="entry name" value="WD_REPEATS_REGION"/>
    <property type="match status" value="1"/>
</dbReference>
<dbReference type="GO" id="GO:1904263">
    <property type="term" value="P:positive regulation of TORC1 signaling"/>
    <property type="evidence" value="ECO:0007669"/>
    <property type="project" value="TreeGrafter"/>
</dbReference>
<evidence type="ECO:0000256" key="9">
    <source>
        <dbReference type="ARBA" id="ARBA00023132"/>
    </source>
</evidence>
<comment type="subcellular location">
    <subcellularLocation>
        <location evidence="1">Nucleus</location>
        <location evidence="1">Nuclear pore complex</location>
    </subcellularLocation>
</comment>
<evidence type="ECO:0000256" key="4">
    <source>
        <dbReference type="ARBA" id="ARBA00022574"/>
    </source>
</evidence>
<sequence>MEQHDVKGPEAEEEPHGSDHDAAGNGEEGPHSRPIIPDIVEEISAQLCTPRFLRTLTPSQLPSRAVSDSSLSPRDRSFDLSRPKEPTTPPPSGLTPNYHARHQHFAAISAWRALAAMAADRGFVTWDHGHSDLVLAVDFNYYGSRMVTASSDQRLKVWDRKDDVWNIVDSWRAHDAEIVDVKWNGPFVGEVIGSVGEDGRFRLWMEDVTEIPNAGRRFRNIFELRSDTRVPYMSLDFKNILNETYLALVTRDGYLSVYEPVDFDNLAEWHVMSQKYLCPTPPRQEETGFKVCFHHERLPCWTAVQAGLDRKSLSLAVAAMDVVKIFRTDKDRRFYIAAELTGARNIIRDVSWANGSMRGFDIVASASKDGTVRIYELHPAADVKLGQTGTGDATTPSLAADALAQATARRSAPNPSGIGAGLAVFNPTREAAARQSDAQAGRVLQVPRLVAELAGGQGAVWRVEFAHSGDVLFSAGDDGAVRSWKKALTGEWLEYAQVDLGSDGA</sequence>
<evidence type="ECO:0000256" key="10">
    <source>
        <dbReference type="ARBA" id="ARBA00023242"/>
    </source>
</evidence>
<reference evidence="13" key="1">
    <citation type="journal article" date="2020" name="Stud. Mycol.">
        <title>101 Dothideomycetes genomes: a test case for predicting lifestyles and emergence of pathogens.</title>
        <authorList>
            <person name="Haridas S."/>
            <person name="Albert R."/>
            <person name="Binder M."/>
            <person name="Bloem J."/>
            <person name="Labutti K."/>
            <person name="Salamov A."/>
            <person name="Andreopoulos B."/>
            <person name="Baker S."/>
            <person name="Barry K."/>
            <person name="Bills G."/>
            <person name="Bluhm B."/>
            <person name="Cannon C."/>
            <person name="Castanera R."/>
            <person name="Culley D."/>
            <person name="Daum C."/>
            <person name="Ezra D."/>
            <person name="Gonzalez J."/>
            <person name="Henrissat B."/>
            <person name="Kuo A."/>
            <person name="Liang C."/>
            <person name="Lipzen A."/>
            <person name="Lutzoni F."/>
            <person name="Magnuson J."/>
            <person name="Mondo S."/>
            <person name="Nolan M."/>
            <person name="Ohm R."/>
            <person name="Pangilinan J."/>
            <person name="Park H.-J."/>
            <person name="Ramirez L."/>
            <person name="Alfaro M."/>
            <person name="Sun H."/>
            <person name="Tritt A."/>
            <person name="Yoshinaga Y."/>
            <person name="Zwiers L.-H."/>
            <person name="Turgeon B."/>
            <person name="Goodwin S."/>
            <person name="Spatafora J."/>
            <person name="Crous P."/>
            <person name="Grigoriev I."/>
        </authorList>
    </citation>
    <scope>NUCLEOTIDE SEQUENCE</scope>
    <source>
        <strain evidence="13">CBS 262.69</strain>
    </source>
</reference>
<dbReference type="GO" id="GO:0034198">
    <property type="term" value="P:cellular response to amino acid starvation"/>
    <property type="evidence" value="ECO:0007669"/>
    <property type="project" value="TreeGrafter"/>
</dbReference>
<dbReference type="PANTHER" id="PTHR11024">
    <property type="entry name" value="NUCLEAR PORE COMPLEX PROTEIN SEC13 / SEH1 FAMILY MEMBER"/>
    <property type="match status" value="1"/>
</dbReference>
<gene>
    <name evidence="13" type="ORF">EJ06DRAFT_260184</name>
</gene>
<dbReference type="InterPro" id="IPR036322">
    <property type="entry name" value="WD40_repeat_dom_sf"/>
</dbReference>
<feature type="compositionally biased region" description="Basic and acidic residues" evidence="12">
    <location>
        <begin position="1"/>
        <end position="22"/>
    </location>
</feature>
<evidence type="ECO:0000256" key="11">
    <source>
        <dbReference type="PROSITE-ProRule" id="PRU00221"/>
    </source>
</evidence>
<evidence type="ECO:0000256" key="1">
    <source>
        <dbReference type="ARBA" id="ARBA00004567"/>
    </source>
</evidence>
<organism evidence="13 14">
    <name type="scientific">Trichodelitschia bisporula</name>
    <dbReference type="NCBI Taxonomy" id="703511"/>
    <lineage>
        <taxon>Eukaryota</taxon>
        <taxon>Fungi</taxon>
        <taxon>Dikarya</taxon>
        <taxon>Ascomycota</taxon>
        <taxon>Pezizomycotina</taxon>
        <taxon>Dothideomycetes</taxon>
        <taxon>Dothideomycetes incertae sedis</taxon>
        <taxon>Phaeotrichales</taxon>
        <taxon>Phaeotrichaceae</taxon>
        <taxon>Trichodelitschia</taxon>
    </lineage>
</organism>
<evidence type="ECO:0000256" key="5">
    <source>
        <dbReference type="ARBA" id="ARBA00022737"/>
    </source>
</evidence>
<dbReference type="PROSITE" id="PS50082">
    <property type="entry name" value="WD_REPEATS_2"/>
    <property type="match status" value="2"/>
</dbReference>